<evidence type="ECO:0000256" key="1">
    <source>
        <dbReference type="SAM" id="MobiDB-lite"/>
    </source>
</evidence>
<dbReference type="Proteomes" id="UP000652761">
    <property type="component" value="Unassembled WGS sequence"/>
</dbReference>
<feature type="region of interest" description="Disordered" evidence="1">
    <location>
        <begin position="46"/>
        <end position="75"/>
    </location>
</feature>
<evidence type="ECO:0000313" key="3">
    <source>
        <dbReference type="Proteomes" id="UP000652761"/>
    </source>
</evidence>
<dbReference type="AlphaFoldDB" id="A0A843UGL4"/>
<name>A0A843UGL4_COLES</name>
<proteinExistence type="predicted"/>
<dbReference type="EMBL" id="NMUH01000553">
    <property type="protein sequence ID" value="MQL81196.1"/>
    <property type="molecule type" value="Genomic_DNA"/>
</dbReference>
<gene>
    <name evidence="2" type="ORF">Taro_013645</name>
</gene>
<comment type="caution">
    <text evidence="2">The sequence shown here is derived from an EMBL/GenBank/DDBJ whole genome shotgun (WGS) entry which is preliminary data.</text>
</comment>
<feature type="region of interest" description="Disordered" evidence="1">
    <location>
        <begin position="1"/>
        <end position="26"/>
    </location>
</feature>
<evidence type="ECO:0000313" key="2">
    <source>
        <dbReference type="EMBL" id="MQL81196.1"/>
    </source>
</evidence>
<reference evidence="2" key="1">
    <citation type="submission" date="2017-07" db="EMBL/GenBank/DDBJ databases">
        <title>Taro Niue Genome Assembly and Annotation.</title>
        <authorList>
            <person name="Atibalentja N."/>
            <person name="Keating K."/>
            <person name="Fields C.J."/>
        </authorList>
    </citation>
    <scope>NUCLEOTIDE SEQUENCE</scope>
    <source>
        <strain evidence="2">Niue_2</strain>
        <tissue evidence="2">Leaf</tissue>
    </source>
</reference>
<accession>A0A843UGL4</accession>
<sequence length="89" mass="10195">MSFMKKPSRDHQSPTECHNYLGDPDPAKRALQTTLCRYPHRFPLRSKSVTRAHPPPEELPLTGTRGWGSQSQVRKRERNYTVVGLGYTS</sequence>
<keyword evidence="3" id="KW-1185">Reference proteome</keyword>
<protein>
    <submittedName>
        <fullName evidence="2">Uncharacterized protein</fullName>
    </submittedName>
</protein>
<organism evidence="2 3">
    <name type="scientific">Colocasia esculenta</name>
    <name type="common">Wild taro</name>
    <name type="synonym">Arum esculentum</name>
    <dbReference type="NCBI Taxonomy" id="4460"/>
    <lineage>
        <taxon>Eukaryota</taxon>
        <taxon>Viridiplantae</taxon>
        <taxon>Streptophyta</taxon>
        <taxon>Embryophyta</taxon>
        <taxon>Tracheophyta</taxon>
        <taxon>Spermatophyta</taxon>
        <taxon>Magnoliopsida</taxon>
        <taxon>Liliopsida</taxon>
        <taxon>Araceae</taxon>
        <taxon>Aroideae</taxon>
        <taxon>Colocasieae</taxon>
        <taxon>Colocasia</taxon>
    </lineage>
</organism>